<reference evidence="1 2" key="1">
    <citation type="submission" date="2018-06" db="EMBL/GenBank/DDBJ databases">
        <authorList>
            <consortium name="Pathogen Informatics"/>
            <person name="Doyle S."/>
        </authorList>
    </citation>
    <scope>NUCLEOTIDE SEQUENCE [LARGE SCALE GENOMIC DNA]</scope>
    <source>
        <strain evidence="1 2">NCTC13443</strain>
    </source>
</reference>
<dbReference type="Gene3D" id="3.40.1190.20">
    <property type="match status" value="1"/>
</dbReference>
<dbReference type="AlphaFoldDB" id="A0A377USK7"/>
<dbReference type="GO" id="GO:0016301">
    <property type="term" value="F:kinase activity"/>
    <property type="evidence" value="ECO:0007669"/>
    <property type="project" value="UniProtKB-KW"/>
</dbReference>
<organism evidence="1 2">
    <name type="scientific">Klebsiella pneumoniae</name>
    <dbReference type="NCBI Taxonomy" id="573"/>
    <lineage>
        <taxon>Bacteria</taxon>
        <taxon>Pseudomonadati</taxon>
        <taxon>Pseudomonadota</taxon>
        <taxon>Gammaproteobacteria</taxon>
        <taxon>Enterobacterales</taxon>
        <taxon>Enterobacteriaceae</taxon>
        <taxon>Klebsiella/Raoultella group</taxon>
        <taxon>Klebsiella</taxon>
        <taxon>Klebsiella pneumoniae complex</taxon>
    </lineage>
</organism>
<dbReference type="EMBL" id="UGKT01000001">
    <property type="protein sequence ID" value="STT00985.1"/>
    <property type="molecule type" value="Genomic_DNA"/>
</dbReference>
<accession>A0A377USK7</accession>
<keyword evidence="1" id="KW-0418">Kinase</keyword>
<keyword evidence="1" id="KW-0808">Transferase</keyword>
<gene>
    <name evidence="1" type="ORF">NCTC13443_01285</name>
</gene>
<evidence type="ECO:0000313" key="2">
    <source>
        <dbReference type="Proteomes" id="UP000255518"/>
    </source>
</evidence>
<name>A0A377USK7_KLEPN</name>
<dbReference type="Proteomes" id="UP000255518">
    <property type="component" value="Unassembled WGS sequence"/>
</dbReference>
<evidence type="ECO:0000313" key="1">
    <source>
        <dbReference type="EMBL" id="STT00985.1"/>
    </source>
</evidence>
<protein>
    <submittedName>
        <fullName evidence="1">5-keto-2-deoxygluconokinase</fullName>
    </submittedName>
</protein>
<dbReference type="SUPFAM" id="SSF53613">
    <property type="entry name" value="Ribokinase-like"/>
    <property type="match status" value="1"/>
</dbReference>
<sequence length="118" mass="12496">MLWGLTSLGDGETRFIESGPVTSQLQEVLHLFDLVVGTEEEFHIAGGSTDTLTALKNVRNATKATLVCKRGPMGCVVLEGDIPDSWDQVPLQQGVRVEVLNVLGAGGCLYVGSAARLA</sequence>
<proteinExistence type="predicted"/>
<dbReference type="InterPro" id="IPR029056">
    <property type="entry name" value="Ribokinase-like"/>
</dbReference>